<keyword evidence="1" id="KW-0223">Dioxygenase</keyword>
<dbReference type="SUPFAM" id="SSF51197">
    <property type="entry name" value="Clavaminate synthase-like"/>
    <property type="match status" value="1"/>
</dbReference>
<dbReference type="Proteomes" id="UP000182241">
    <property type="component" value="Unassembled WGS sequence"/>
</dbReference>
<dbReference type="RefSeq" id="WP_068739722.1">
    <property type="nucleotide sequence ID" value="NZ_CBDRGN010000003.1"/>
</dbReference>
<sequence length="396" mass="42471">MSTTSPARSGAPDRESRITEGDCDLDAFAALLQAETDLAQYPYADRAVRGVLFYGAAATEAAGDPVAREDLSDELARALSTGPGIVVFDGAFGERHGLRASTELFTAMIAEQRATGSGGGDHFAAPGANDRIWNALQKHALRDPASFARYYANDVLALVATAWLGPMYQVTSAINVVNPGGTAQSPHRDYHLGFMEPETAQRFPRHTHLLSPALTLQGAVAQVDMPVSSGPTLYLPYSQRYEPGYVAFTLPEFRDYFEANHVQLPLRAGDAVFFNPALFHAAGSNRSAGIRRMANLLQISSAFGRAMDAVDRSAILRSVYPQLQALDAAGETRAVANLVAASAEGYAFPSNLDRDQPLDGMHGETQAELTFRALASGLAPEAYATELAALDERHRP</sequence>
<organism evidence="1 2">
    <name type="scientific">Tsukamurella tyrosinosolvens</name>
    <dbReference type="NCBI Taxonomy" id="57704"/>
    <lineage>
        <taxon>Bacteria</taxon>
        <taxon>Bacillati</taxon>
        <taxon>Actinomycetota</taxon>
        <taxon>Actinomycetes</taxon>
        <taxon>Mycobacteriales</taxon>
        <taxon>Tsukamurellaceae</taxon>
        <taxon>Tsukamurella</taxon>
    </lineage>
</organism>
<evidence type="ECO:0000313" key="1">
    <source>
        <dbReference type="EMBL" id="SED14046.1"/>
    </source>
</evidence>
<dbReference type="PANTHER" id="PTHR21308:SF8">
    <property type="entry name" value="PHYTANOYL-COA DIOXYGENASE FAMILY PROTEIN (AFU_ORTHOLOGUE AFUA_2G09620)"/>
    <property type="match status" value="1"/>
</dbReference>
<protein>
    <submittedName>
        <fullName evidence="1">Ectoine hydroxylase-related dioxygenase, phytanoyl-CoA dioxygenase (PhyH) family</fullName>
    </submittedName>
</protein>
<dbReference type="EMBL" id="FNSA01000003">
    <property type="protein sequence ID" value="SED14046.1"/>
    <property type="molecule type" value="Genomic_DNA"/>
</dbReference>
<dbReference type="GO" id="GO:0001561">
    <property type="term" value="P:fatty acid alpha-oxidation"/>
    <property type="evidence" value="ECO:0007669"/>
    <property type="project" value="InterPro"/>
</dbReference>
<dbReference type="Gene3D" id="2.60.120.620">
    <property type="entry name" value="q2cbj1_9rhob like domain"/>
    <property type="match status" value="1"/>
</dbReference>
<dbReference type="PANTHER" id="PTHR21308">
    <property type="entry name" value="PHYTANOYL-COA ALPHA-HYDROXYLASE"/>
    <property type="match status" value="1"/>
</dbReference>
<dbReference type="InterPro" id="IPR008775">
    <property type="entry name" value="Phytyl_CoA_dOase-like"/>
</dbReference>
<dbReference type="KEGG" id="tsm:ASU32_16000"/>
<keyword evidence="2" id="KW-1185">Reference proteome</keyword>
<dbReference type="AlphaFoldDB" id="A0A1H4Y7T5"/>
<name>A0A1H4Y7T5_TSUTY</name>
<keyword evidence="1" id="KW-0560">Oxidoreductase</keyword>
<dbReference type="GO" id="GO:0048244">
    <property type="term" value="F:phytanoyl-CoA dioxygenase activity"/>
    <property type="evidence" value="ECO:0007669"/>
    <property type="project" value="InterPro"/>
</dbReference>
<evidence type="ECO:0000313" key="2">
    <source>
        <dbReference type="Proteomes" id="UP000182241"/>
    </source>
</evidence>
<proteinExistence type="predicted"/>
<reference evidence="2" key="1">
    <citation type="submission" date="2016-10" db="EMBL/GenBank/DDBJ databases">
        <authorList>
            <person name="Varghese N."/>
            <person name="Submissions S."/>
        </authorList>
    </citation>
    <scope>NUCLEOTIDE SEQUENCE [LARGE SCALE GENOMIC DNA]</scope>
    <source>
        <strain evidence="2">DSM 44234</strain>
    </source>
</reference>
<dbReference type="OrthoDB" id="3562306at2"/>
<accession>A0A1H4Y7T5</accession>
<dbReference type="Pfam" id="PF05721">
    <property type="entry name" value="PhyH"/>
    <property type="match status" value="1"/>
</dbReference>
<gene>
    <name evidence="1" type="ORF">SAMN04489793_4091</name>
</gene>
<dbReference type="STRING" id="57704.SAMN04489793_4091"/>
<dbReference type="InterPro" id="IPR047128">
    <property type="entry name" value="PhyH"/>
</dbReference>